<proteinExistence type="predicted"/>
<dbReference type="SUPFAM" id="SSF63748">
    <property type="entry name" value="Tudor/PWWP/MBT"/>
    <property type="match status" value="1"/>
</dbReference>
<gene>
    <name evidence="2" type="ORF">HK103_002919</name>
</gene>
<evidence type="ECO:0000313" key="3">
    <source>
        <dbReference type="Proteomes" id="UP001210925"/>
    </source>
</evidence>
<dbReference type="Gene3D" id="2.30.30.140">
    <property type="match status" value="1"/>
</dbReference>
<organism evidence="2 3">
    <name type="scientific">Boothiomyces macroporosus</name>
    <dbReference type="NCBI Taxonomy" id="261099"/>
    <lineage>
        <taxon>Eukaryota</taxon>
        <taxon>Fungi</taxon>
        <taxon>Fungi incertae sedis</taxon>
        <taxon>Chytridiomycota</taxon>
        <taxon>Chytridiomycota incertae sedis</taxon>
        <taxon>Chytridiomycetes</taxon>
        <taxon>Rhizophydiales</taxon>
        <taxon>Terramycetaceae</taxon>
        <taxon>Boothiomyces</taxon>
    </lineage>
</organism>
<accession>A0AAD5Y2E7</accession>
<keyword evidence="3" id="KW-1185">Reference proteome</keyword>
<name>A0AAD5Y2E7_9FUNG</name>
<dbReference type="Proteomes" id="UP001210925">
    <property type="component" value="Unassembled WGS sequence"/>
</dbReference>
<reference evidence="2" key="1">
    <citation type="submission" date="2020-05" db="EMBL/GenBank/DDBJ databases">
        <title>Phylogenomic resolution of chytrid fungi.</title>
        <authorList>
            <person name="Stajich J.E."/>
            <person name="Amses K."/>
            <person name="Simmons R."/>
            <person name="Seto K."/>
            <person name="Myers J."/>
            <person name="Bonds A."/>
            <person name="Quandt C.A."/>
            <person name="Barry K."/>
            <person name="Liu P."/>
            <person name="Grigoriev I."/>
            <person name="Longcore J.E."/>
            <person name="James T.Y."/>
        </authorList>
    </citation>
    <scope>NUCLEOTIDE SEQUENCE</scope>
    <source>
        <strain evidence="2">PLAUS21</strain>
    </source>
</reference>
<evidence type="ECO:0000256" key="1">
    <source>
        <dbReference type="SAM" id="MobiDB-lite"/>
    </source>
</evidence>
<comment type="caution">
    <text evidence="2">The sequence shown here is derived from an EMBL/GenBank/DDBJ whole genome shotgun (WGS) entry which is preliminary data.</text>
</comment>
<protein>
    <recommendedName>
        <fullName evidence="4">Tudor domain-containing protein</fullName>
    </recommendedName>
</protein>
<evidence type="ECO:0008006" key="4">
    <source>
        <dbReference type="Google" id="ProtNLM"/>
    </source>
</evidence>
<feature type="region of interest" description="Disordered" evidence="1">
    <location>
        <begin position="143"/>
        <end position="163"/>
    </location>
</feature>
<evidence type="ECO:0000313" key="2">
    <source>
        <dbReference type="EMBL" id="KAJ3251033.1"/>
    </source>
</evidence>
<sequence length="178" mass="20903">MAELENYEFQLSQVEDALQKDPGNEKLEKLKSELTELIDLYRSIETKKEEPVQKEQQKKIVKKPLKEYEIGDTILARYSDSNYYEALIVGVSETHYELIFTGYDTIVEIEKHLVKEGKEGKNPTLLSSKDIVVGDIKEKPNAKIQKVQKKKKKRKDDVEQTEKQEKWKAFLEKQKKRK</sequence>
<dbReference type="EMBL" id="JADGKB010000206">
    <property type="protein sequence ID" value="KAJ3251033.1"/>
    <property type="molecule type" value="Genomic_DNA"/>
</dbReference>
<dbReference type="AlphaFoldDB" id="A0AAD5Y2E7"/>